<dbReference type="Proteomes" id="UP000234956">
    <property type="component" value="Unassembled WGS sequence"/>
</dbReference>
<dbReference type="AlphaFoldDB" id="A0A2I0UV34"/>
<dbReference type="PANTHER" id="PTHR41247:SF1">
    <property type="entry name" value="HTH-TYPE TRANSCRIPTIONAL REPRESSOR YCNK"/>
    <property type="match status" value="1"/>
</dbReference>
<name>A0A2I0UV34_9BACI</name>
<accession>A0A2I0UV34</accession>
<gene>
    <name evidence="1" type="ORF">CRI88_20905</name>
</gene>
<proteinExistence type="predicted"/>
<organism evidence="1 2">
    <name type="scientific">Lysinibacillus fusiformis</name>
    <dbReference type="NCBI Taxonomy" id="28031"/>
    <lineage>
        <taxon>Bacteria</taxon>
        <taxon>Bacillati</taxon>
        <taxon>Bacillota</taxon>
        <taxon>Bacilli</taxon>
        <taxon>Bacillales</taxon>
        <taxon>Bacillaceae</taxon>
        <taxon>Lysinibacillus</taxon>
    </lineage>
</organism>
<protein>
    <recommendedName>
        <fullName evidence="3">Nitrous oxide reduction protein</fullName>
    </recommendedName>
</protein>
<evidence type="ECO:0000313" key="2">
    <source>
        <dbReference type="Proteomes" id="UP000234956"/>
    </source>
</evidence>
<dbReference type="EMBL" id="PDFK01000011">
    <property type="protein sequence ID" value="PKU49924.1"/>
    <property type="molecule type" value="Genomic_DNA"/>
</dbReference>
<reference evidence="1 2" key="1">
    <citation type="submission" date="2017-10" db="EMBL/GenBank/DDBJ databases">
        <title>Draft genome of Lysinibacillus fusiformis strain Juneja, a laboratory-derived pathogen of Drosophila melanogaster.</title>
        <authorList>
            <person name="Smith B.R."/>
            <person name="Unckless R.L."/>
        </authorList>
    </citation>
    <scope>NUCLEOTIDE SEQUENCE [LARGE SCALE GENOMIC DNA]</scope>
    <source>
        <strain evidence="1 2">Juneja</strain>
    </source>
</reference>
<evidence type="ECO:0008006" key="3">
    <source>
        <dbReference type="Google" id="ProtNLM"/>
    </source>
</evidence>
<dbReference type="SUPFAM" id="SSF160387">
    <property type="entry name" value="NosL/MerB-like"/>
    <property type="match status" value="1"/>
</dbReference>
<dbReference type="Pfam" id="PF05573">
    <property type="entry name" value="NosL"/>
    <property type="match status" value="1"/>
</dbReference>
<evidence type="ECO:0000313" key="1">
    <source>
        <dbReference type="EMBL" id="PKU49924.1"/>
    </source>
</evidence>
<dbReference type="PANTHER" id="PTHR41247">
    <property type="entry name" value="HTH-TYPE TRANSCRIPTIONAL REPRESSOR YCNK"/>
    <property type="match status" value="1"/>
</dbReference>
<dbReference type="InterPro" id="IPR008719">
    <property type="entry name" value="N2O_reductase_NosL"/>
</dbReference>
<sequence length="136" mass="15693">MVGCSDKTYKPREIISETDVCEICNMSIVHNEYAGQIVLKNGDYEIFDDIGCLMEYLELNGEDEVGAAYIKNKANNEWIDIYKATFVYNKEYWTPMNYGVLAFATKDEAQKWMTNEGDGQLLAYQDLLTFNWGIHE</sequence>
<comment type="caution">
    <text evidence="1">The sequence shown here is derived from an EMBL/GenBank/DDBJ whole genome shotgun (WGS) entry which is preliminary data.</text>
</comment>